<feature type="compositionally biased region" description="Low complexity" evidence="1">
    <location>
        <begin position="1"/>
        <end position="12"/>
    </location>
</feature>
<dbReference type="AlphaFoldDB" id="A0A1C6TQC4"/>
<dbReference type="Proteomes" id="UP000199001">
    <property type="component" value="Unassembled WGS sequence"/>
</dbReference>
<feature type="transmembrane region" description="Helical" evidence="2">
    <location>
        <begin position="199"/>
        <end position="219"/>
    </location>
</feature>
<feature type="transmembrane region" description="Helical" evidence="2">
    <location>
        <begin position="43"/>
        <end position="66"/>
    </location>
</feature>
<name>A0A1C6TQC4_9ACTN</name>
<evidence type="ECO:0000313" key="3">
    <source>
        <dbReference type="EMBL" id="SCL43996.1"/>
    </source>
</evidence>
<sequence>MTTATTTTMSTSHRSRRRGDRTGGGLAGAVGSEWTKLWSVRSVWGNLLASVLLMAAAAAQEAVYVVNENADLDPADDLGVVGLGTVAISSVLLAQFTVLALAMLVITAEYATGAIRATLQWTPSRGRLLLAKTAVVAVVTFVVGALLGALASAVAHPVLGEWGRFPVAETAGDVLAVATYLSLVGVFTLGLGTALRSAVGTLTTVFLILMVVPTALGVLGNEFVDRLVDGLPGVAGYHFMSGDTDPYPPATGLALLAAWALAAMLAGYAALRSRDA</sequence>
<proteinExistence type="predicted"/>
<keyword evidence="2" id="KW-1133">Transmembrane helix</keyword>
<evidence type="ECO:0000313" key="4">
    <source>
        <dbReference type="Proteomes" id="UP000199001"/>
    </source>
</evidence>
<feature type="transmembrane region" description="Helical" evidence="2">
    <location>
        <begin position="86"/>
        <end position="108"/>
    </location>
</feature>
<evidence type="ECO:0000256" key="1">
    <source>
        <dbReference type="SAM" id="MobiDB-lite"/>
    </source>
</evidence>
<keyword evidence="2" id="KW-0472">Membrane</keyword>
<accession>A0A1C6TQC4</accession>
<dbReference type="STRING" id="47855.GA0070606_0091"/>
<gene>
    <name evidence="3" type="ORF">GA0070606_0091</name>
</gene>
<feature type="transmembrane region" description="Helical" evidence="2">
    <location>
        <begin position="129"/>
        <end position="154"/>
    </location>
</feature>
<keyword evidence="2" id="KW-0812">Transmembrane</keyword>
<organism evidence="3 4">
    <name type="scientific">Micromonospora citrea</name>
    <dbReference type="NCBI Taxonomy" id="47855"/>
    <lineage>
        <taxon>Bacteria</taxon>
        <taxon>Bacillati</taxon>
        <taxon>Actinomycetota</taxon>
        <taxon>Actinomycetes</taxon>
        <taxon>Micromonosporales</taxon>
        <taxon>Micromonosporaceae</taxon>
        <taxon>Micromonospora</taxon>
    </lineage>
</organism>
<feature type="transmembrane region" description="Helical" evidence="2">
    <location>
        <begin position="250"/>
        <end position="271"/>
    </location>
</feature>
<protein>
    <submittedName>
        <fullName evidence="3">ABC-2 type transport system permease protein</fullName>
    </submittedName>
</protein>
<dbReference type="EMBL" id="FMHZ01000002">
    <property type="protein sequence ID" value="SCL43996.1"/>
    <property type="molecule type" value="Genomic_DNA"/>
</dbReference>
<keyword evidence="4" id="KW-1185">Reference proteome</keyword>
<feature type="transmembrane region" description="Helical" evidence="2">
    <location>
        <begin position="174"/>
        <end position="192"/>
    </location>
</feature>
<evidence type="ECO:0000256" key="2">
    <source>
        <dbReference type="SAM" id="Phobius"/>
    </source>
</evidence>
<feature type="region of interest" description="Disordered" evidence="1">
    <location>
        <begin position="1"/>
        <end position="26"/>
    </location>
</feature>
<reference evidence="4" key="1">
    <citation type="submission" date="2016-06" db="EMBL/GenBank/DDBJ databases">
        <authorList>
            <person name="Varghese N."/>
            <person name="Submissions Spin"/>
        </authorList>
    </citation>
    <scope>NUCLEOTIDE SEQUENCE [LARGE SCALE GENOMIC DNA]</scope>
    <source>
        <strain evidence="4">DSM 43903</strain>
    </source>
</reference>